<comment type="caution">
    <text evidence="1">The sequence shown here is derived from an EMBL/GenBank/DDBJ whole genome shotgun (WGS) entry which is preliminary data.</text>
</comment>
<dbReference type="AlphaFoldDB" id="A0A9W5K1J3"/>
<dbReference type="Proteomes" id="UP000006607">
    <property type="component" value="Unassembled WGS sequence"/>
</dbReference>
<reference evidence="1" key="1">
    <citation type="submission" date="2012-04" db="EMBL/GenBank/DDBJ databases">
        <title>The Genome Sequence of Bacillus cereus VD014.</title>
        <authorList>
            <consortium name="The Broad Institute Genome Sequencing Platform"/>
            <consortium name="The Broad Institute Genome Sequencing Center for Infectious Disease"/>
            <person name="Feldgarden M."/>
            <person name="Van der Auwera G.A."/>
            <person name="Mahillon J."/>
            <person name="Duprez V."/>
            <person name="Timmery S."/>
            <person name="Mattelet C."/>
            <person name="Dierick K."/>
            <person name="Sun M."/>
            <person name="Yu Z."/>
            <person name="Zhu L."/>
            <person name="Hu X."/>
            <person name="Shank E.B."/>
            <person name="Swiecicka I."/>
            <person name="Hansen B.M."/>
            <person name="Andrup L."/>
            <person name="Young S.K."/>
            <person name="Zeng Q."/>
            <person name="Gargeya S."/>
            <person name="Fitzgerald M."/>
            <person name="Haas B."/>
            <person name="Abouelleil A."/>
            <person name="Alvarado L."/>
            <person name="Arachchi H.M."/>
            <person name="Berlin A."/>
            <person name="Chapman S.B."/>
            <person name="Goldberg J."/>
            <person name="Griggs A."/>
            <person name="Gujja S."/>
            <person name="Hansen M."/>
            <person name="Howarth C."/>
            <person name="Imamovic A."/>
            <person name="Larimer J."/>
            <person name="McCowen C."/>
            <person name="Montmayeur A."/>
            <person name="Murphy C."/>
            <person name="Neiman D."/>
            <person name="Pearson M."/>
            <person name="Priest M."/>
            <person name="Roberts A."/>
            <person name="Saif S."/>
            <person name="Shea T."/>
            <person name="Sisk P."/>
            <person name="Sykes S."/>
            <person name="Wortman J."/>
            <person name="Nusbaum C."/>
            <person name="Birren B."/>
        </authorList>
    </citation>
    <scope>NUCLEOTIDE SEQUENCE</scope>
    <source>
        <strain evidence="1">VD014</strain>
    </source>
</reference>
<accession>A0A9W5K1J3</accession>
<protein>
    <submittedName>
        <fullName evidence="1">Uncharacterized protein</fullName>
    </submittedName>
</protein>
<dbReference type="EMBL" id="AHER01000066">
    <property type="protein sequence ID" value="EJR10953.1"/>
    <property type="molecule type" value="Genomic_DNA"/>
</dbReference>
<evidence type="ECO:0000313" key="2">
    <source>
        <dbReference type="Proteomes" id="UP000006607"/>
    </source>
</evidence>
<evidence type="ECO:0000313" key="1">
    <source>
        <dbReference type="EMBL" id="EJR10953.1"/>
    </source>
</evidence>
<dbReference type="RefSeq" id="WP_000027506.1">
    <property type="nucleotide sequence ID" value="NZ_JH792028.1"/>
</dbReference>
<name>A0A9W5K1J3_BACC8</name>
<proteinExistence type="predicted"/>
<sequence>MSIQYPYNNSYYQIPQIQNGQYGISPQNYSNPNPNHVTQDYLGARPNGVAQDCLSARPPRRSPVGFKWIKIYPHFYWDGHDWNKIKVTQPYWALIDEEHPCDPHDPQ</sequence>
<organism evidence="1 2">
    <name type="scientific">Bacillus cereus (strain VD014)</name>
    <dbReference type="NCBI Taxonomy" id="1053223"/>
    <lineage>
        <taxon>Bacteria</taxon>
        <taxon>Bacillati</taxon>
        <taxon>Bacillota</taxon>
        <taxon>Bacilli</taxon>
        <taxon>Bacillales</taxon>
        <taxon>Bacillaceae</taxon>
        <taxon>Bacillus</taxon>
        <taxon>Bacillus cereus group</taxon>
    </lineage>
</organism>
<gene>
    <name evidence="1" type="ORF">IIA_06072</name>
</gene>